<sequence>MRDVFAGQAYQLKSILEFAHQASFYCLFFPLQYHGSVLVFTLHQFCKDGKKPYAMVLSCSCVFSAFIEQITCTISHVLVWSSSQSLNPNEKFQSINWGRSASFRSVPRSCDFASQDMER</sequence>
<reference evidence="1 2" key="1">
    <citation type="submission" date="2022-12" db="EMBL/GenBank/DDBJ databases">
        <title>Chromosome-scale assembly of the Ensete ventricosum genome.</title>
        <authorList>
            <person name="Dussert Y."/>
            <person name="Stocks J."/>
            <person name="Wendawek A."/>
            <person name="Woldeyes F."/>
            <person name="Nichols R.A."/>
            <person name="Borrell J.S."/>
        </authorList>
    </citation>
    <scope>NUCLEOTIDE SEQUENCE [LARGE SCALE GENOMIC DNA]</scope>
    <source>
        <strain evidence="2">cv. Maze</strain>
        <tissue evidence="1">Seeds</tissue>
    </source>
</reference>
<dbReference type="EMBL" id="JAQQAF010000008">
    <property type="protein sequence ID" value="KAJ8467453.1"/>
    <property type="molecule type" value="Genomic_DNA"/>
</dbReference>
<accession>A0AAV8Q2W6</accession>
<dbReference type="Proteomes" id="UP001222027">
    <property type="component" value="Unassembled WGS sequence"/>
</dbReference>
<keyword evidence="2" id="KW-1185">Reference proteome</keyword>
<proteinExistence type="predicted"/>
<comment type="caution">
    <text evidence="1">The sequence shown here is derived from an EMBL/GenBank/DDBJ whole genome shotgun (WGS) entry which is preliminary data.</text>
</comment>
<organism evidence="1 2">
    <name type="scientific">Ensete ventricosum</name>
    <name type="common">Abyssinian banana</name>
    <name type="synonym">Musa ensete</name>
    <dbReference type="NCBI Taxonomy" id="4639"/>
    <lineage>
        <taxon>Eukaryota</taxon>
        <taxon>Viridiplantae</taxon>
        <taxon>Streptophyta</taxon>
        <taxon>Embryophyta</taxon>
        <taxon>Tracheophyta</taxon>
        <taxon>Spermatophyta</taxon>
        <taxon>Magnoliopsida</taxon>
        <taxon>Liliopsida</taxon>
        <taxon>Zingiberales</taxon>
        <taxon>Musaceae</taxon>
        <taxon>Ensete</taxon>
    </lineage>
</organism>
<dbReference type="AlphaFoldDB" id="A0AAV8Q2W6"/>
<evidence type="ECO:0000313" key="2">
    <source>
        <dbReference type="Proteomes" id="UP001222027"/>
    </source>
</evidence>
<protein>
    <submittedName>
        <fullName evidence="1">Uncharacterized protein</fullName>
    </submittedName>
</protein>
<name>A0AAV8Q2W6_ENSVE</name>
<gene>
    <name evidence="1" type="ORF">OPV22_030005</name>
</gene>
<evidence type="ECO:0000313" key="1">
    <source>
        <dbReference type="EMBL" id="KAJ8467453.1"/>
    </source>
</evidence>